<evidence type="ECO:0000256" key="2">
    <source>
        <dbReference type="PROSITE-ProRule" id="PRU00708"/>
    </source>
</evidence>
<dbReference type="Pfam" id="PF01535">
    <property type="entry name" value="PPR"/>
    <property type="match status" value="1"/>
</dbReference>
<dbReference type="AlphaFoldDB" id="A0AAD2G0K1"/>
<proteinExistence type="inferred from homology"/>
<dbReference type="InterPro" id="IPR050872">
    <property type="entry name" value="PPR_P_subfamily"/>
</dbReference>
<dbReference type="InterPro" id="IPR011990">
    <property type="entry name" value="TPR-like_helical_dom_sf"/>
</dbReference>
<protein>
    <recommendedName>
        <fullName evidence="6">Pentacotripeptide-repeat region of PRORP domain-containing protein</fullName>
    </recommendedName>
</protein>
<dbReference type="Gene3D" id="1.25.40.10">
    <property type="entry name" value="Tetratricopeptide repeat domain"/>
    <property type="match status" value="3"/>
</dbReference>
<dbReference type="PANTHER" id="PTHR46128">
    <property type="entry name" value="MITOCHONDRIAL GROUP I INTRON SPLICING FACTOR CCM1"/>
    <property type="match status" value="1"/>
</dbReference>
<feature type="region of interest" description="Disordered" evidence="3">
    <location>
        <begin position="1"/>
        <end position="33"/>
    </location>
</feature>
<dbReference type="PANTHER" id="PTHR46128:SF329">
    <property type="entry name" value="MITOCHONDRIAL GROUP I INTRON SPLICING FACTOR DMR1"/>
    <property type="match status" value="1"/>
</dbReference>
<reference evidence="4" key="1">
    <citation type="submission" date="2023-08" db="EMBL/GenBank/DDBJ databases">
        <authorList>
            <person name="Audoor S."/>
            <person name="Bilcke G."/>
        </authorList>
    </citation>
    <scope>NUCLEOTIDE SEQUENCE</scope>
</reference>
<dbReference type="InterPro" id="IPR002885">
    <property type="entry name" value="PPR_rpt"/>
</dbReference>
<dbReference type="NCBIfam" id="TIGR00756">
    <property type="entry name" value="PPR"/>
    <property type="match status" value="3"/>
</dbReference>
<keyword evidence="5" id="KW-1185">Reference proteome</keyword>
<feature type="repeat" description="PPR" evidence="2">
    <location>
        <begin position="82"/>
        <end position="116"/>
    </location>
</feature>
<dbReference type="EMBL" id="CAKOGP040001980">
    <property type="protein sequence ID" value="CAJ1958882.1"/>
    <property type="molecule type" value="Genomic_DNA"/>
</dbReference>
<dbReference type="Proteomes" id="UP001295423">
    <property type="component" value="Unassembled WGS sequence"/>
</dbReference>
<dbReference type="PROSITE" id="PS51375">
    <property type="entry name" value="PPR"/>
    <property type="match status" value="4"/>
</dbReference>
<gene>
    <name evidence="4" type="ORF">CYCCA115_LOCUS17399</name>
</gene>
<evidence type="ECO:0000313" key="5">
    <source>
        <dbReference type="Proteomes" id="UP001295423"/>
    </source>
</evidence>
<feature type="repeat" description="PPR" evidence="2">
    <location>
        <begin position="118"/>
        <end position="152"/>
    </location>
</feature>
<evidence type="ECO:0000256" key="3">
    <source>
        <dbReference type="SAM" id="MobiDB-lite"/>
    </source>
</evidence>
<evidence type="ECO:0008006" key="6">
    <source>
        <dbReference type="Google" id="ProtNLM"/>
    </source>
</evidence>
<evidence type="ECO:0000256" key="1">
    <source>
        <dbReference type="ARBA" id="ARBA00007626"/>
    </source>
</evidence>
<dbReference type="Pfam" id="PF13041">
    <property type="entry name" value="PPR_2"/>
    <property type="match status" value="1"/>
</dbReference>
<comment type="similarity">
    <text evidence="1">Belongs to the PPR family. P subfamily.</text>
</comment>
<comment type="caution">
    <text evidence="4">The sequence shown here is derived from an EMBL/GenBank/DDBJ whole genome shotgun (WGS) entry which is preliminary data.</text>
</comment>
<dbReference type="Pfam" id="PF13812">
    <property type="entry name" value="PPR_3"/>
    <property type="match status" value="2"/>
</dbReference>
<feature type="repeat" description="PPR" evidence="2">
    <location>
        <begin position="277"/>
        <end position="307"/>
    </location>
</feature>
<feature type="repeat" description="PPR" evidence="2">
    <location>
        <begin position="242"/>
        <end position="276"/>
    </location>
</feature>
<feature type="compositionally biased region" description="Polar residues" evidence="3">
    <location>
        <begin position="1"/>
        <end position="19"/>
    </location>
</feature>
<sequence>MQASKNSLTSPSSTRQSPLFATVAKEGPEDRRKQARLQNDPLLSLNLNLDAMAQNAAAPVAEQMLQRISALHEEGYYEVSPDIVSYNSVLKAWKEGNNPEKALDYLQQMLVQGQAKVDVISFNTVILTFAKQGNHGVARSMIQQMKDRDDLPDPDILTYNALLYALAQSKDSGTTEEAEELLYDLVDGKHDPIQADIASFNTVIHAWSQVASKYNPSAADSAQLLLNRMEQLTEDRPSLKPDVYTYTTVIQAWARCEQSIKAEKLLNTMCFKGLIPNRYTYTAVMSALAKTGMPEKAQGVLDTMMQLYQKGNEALKPDTVSFSCVMDGWARISHVDKPYAADRALDLLEKMKLLESEGMGPNSRTYTSVLSAVAKSGTWEACETARSILQDMEYEANDNGLKKLQPSTIHYNAVLHAYARSPRADKALKAASFLKYMALPQNKHCRPDSISYNSVLMACANAFGNEELKGRSYTIAREMFRKTVHGEDHVRPSSTTFVHFCKASRRLILDKQTRLAALKKAMRLCCNFGMLNKIVVLQAQLACKNEAEWNEISGQVSDYVGWKGKFKPRDVPQKWTSQAGR</sequence>
<organism evidence="4 5">
    <name type="scientific">Cylindrotheca closterium</name>
    <dbReference type="NCBI Taxonomy" id="2856"/>
    <lineage>
        <taxon>Eukaryota</taxon>
        <taxon>Sar</taxon>
        <taxon>Stramenopiles</taxon>
        <taxon>Ochrophyta</taxon>
        <taxon>Bacillariophyta</taxon>
        <taxon>Bacillariophyceae</taxon>
        <taxon>Bacillariophycidae</taxon>
        <taxon>Bacillariales</taxon>
        <taxon>Bacillariaceae</taxon>
        <taxon>Cylindrotheca</taxon>
    </lineage>
</organism>
<accession>A0AAD2G0K1</accession>
<evidence type="ECO:0000313" key="4">
    <source>
        <dbReference type="EMBL" id="CAJ1958882.1"/>
    </source>
</evidence>
<name>A0AAD2G0K1_9STRA</name>